<accession>A0AAQ3MGT6</accession>
<gene>
    <name evidence="2" type="ORF">V8G54_036453</name>
</gene>
<sequence length="101" mass="11628">MTYNKNWLMNLDESKKSKVRIADNNTLKVKGIGSVKIKRKNELYAKLKNVLLVPEMKCNLLSVGQLTEKGFTVMMGSNGQMEVYDQGLLRRGRDFAMFVFY</sequence>
<dbReference type="Proteomes" id="UP001374535">
    <property type="component" value="Chromosome 11"/>
</dbReference>
<evidence type="ECO:0000313" key="3">
    <source>
        <dbReference type="Proteomes" id="UP001374535"/>
    </source>
</evidence>
<organism evidence="2 3">
    <name type="scientific">Vigna mungo</name>
    <name type="common">Black gram</name>
    <name type="synonym">Phaseolus mungo</name>
    <dbReference type="NCBI Taxonomy" id="3915"/>
    <lineage>
        <taxon>Eukaryota</taxon>
        <taxon>Viridiplantae</taxon>
        <taxon>Streptophyta</taxon>
        <taxon>Embryophyta</taxon>
        <taxon>Tracheophyta</taxon>
        <taxon>Spermatophyta</taxon>
        <taxon>Magnoliopsida</taxon>
        <taxon>eudicotyledons</taxon>
        <taxon>Gunneridae</taxon>
        <taxon>Pentapetalae</taxon>
        <taxon>rosids</taxon>
        <taxon>fabids</taxon>
        <taxon>Fabales</taxon>
        <taxon>Fabaceae</taxon>
        <taxon>Papilionoideae</taxon>
        <taxon>50 kb inversion clade</taxon>
        <taxon>NPAAA clade</taxon>
        <taxon>indigoferoid/millettioid clade</taxon>
        <taxon>Phaseoleae</taxon>
        <taxon>Vigna</taxon>
    </lineage>
</organism>
<evidence type="ECO:0000259" key="1">
    <source>
        <dbReference type="Pfam" id="PF22936"/>
    </source>
</evidence>
<keyword evidence="3" id="KW-1185">Reference proteome</keyword>
<dbReference type="Pfam" id="PF22936">
    <property type="entry name" value="Pol_BBD"/>
    <property type="match status" value="1"/>
</dbReference>
<evidence type="ECO:0000313" key="2">
    <source>
        <dbReference type="EMBL" id="WVY90939.1"/>
    </source>
</evidence>
<dbReference type="InterPro" id="IPR054722">
    <property type="entry name" value="PolX-like_BBD"/>
</dbReference>
<proteinExistence type="predicted"/>
<feature type="domain" description="Retrovirus-related Pol polyprotein from transposon TNT 1-94-like beta-barrel" evidence="1">
    <location>
        <begin position="1"/>
        <end position="71"/>
    </location>
</feature>
<reference evidence="2 3" key="1">
    <citation type="journal article" date="2023" name="Life. Sci Alliance">
        <title>Evolutionary insights into 3D genome organization and epigenetic landscape of Vigna mungo.</title>
        <authorList>
            <person name="Junaid A."/>
            <person name="Singh B."/>
            <person name="Bhatia S."/>
        </authorList>
    </citation>
    <scope>NUCLEOTIDE SEQUENCE [LARGE SCALE GENOMIC DNA]</scope>
    <source>
        <strain evidence="2">Urdbean</strain>
    </source>
</reference>
<name>A0AAQ3MGT6_VIGMU</name>
<dbReference type="AlphaFoldDB" id="A0AAQ3MGT6"/>
<dbReference type="EMBL" id="CP144690">
    <property type="protein sequence ID" value="WVY90939.1"/>
    <property type="molecule type" value="Genomic_DNA"/>
</dbReference>
<protein>
    <recommendedName>
        <fullName evidence="1">Retrovirus-related Pol polyprotein from transposon TNT 1-94-like beta-barrel domain-containing protein</fullName>
    </recommendedName>
</protein>